<dbReference type="SUPFAM" id="SSF54534">
    <property type="entry name" value="FKBP-like"/>
    <property type="match status" value="1"/>
</dbReference>
<dbReference type="Pfam" id="PF00639">
    <property type="entry name" value="Rotamase"/>
    <property type="match status" value="1"/>
</dbReference>
<evidence type="ECO:0000313" key="3">
    <source>
        <dbReference type="EMBL" id="AHC16082.1"/>
    </source>
</evidence>
<dbReference type="EMBL" id="CP006939">
    <property type="protein sequence ID" value="AHC16082.1"/>
    <property type="molecule type" value="Genomic_DNA"/>
</dbReference>
<dbReference type="PROSITE" id="PS50198">
    <property type="entry name" value="PPIC_PPIASE_2"/>
    <property type="match status" value="1"/>
</dbReference>
<dbReference type="Gene3D" id="3.10.50.40">
    <property type="match status" value="1"/>
</dbReference>
<reference evidence="3 4" key="1">
    <citation type="journal article" date="2015" name="Stand. Genomic Sci.">
        <title>Complete genome sequence and description of Salinispira pacifica gen. nov., sp. nov., a novel spirochaete isolated form a hypersaline microbial mat.</title>
        <authorList>
            <person name="Ben Hania W."/>
            <person name="Joseph M."/>
            <person name="Schumann P."/>
            <person name="Bunk B."/>
            <person name="Fiebig A."/>
            <person name="Sproer C."/>
            <person name="Klenk H.P."/>
            <person name="Fardeau M.L."/>
            <person name="Spring S."/>
        </authorList>
    </citation>
    <scope>NUCLEOTIDE SEQUENCE [LARGE SCALE GENOMIC DNA]</scope>
    <source>
        <strain evidence="3 4">L21-RPul-D2</strain>
    </source>
</reference>
<protein>
    <submittedName>
        <fullName evidence="3">Foldase protein PrsA</fullName>
        <ecNumber evidence="3">5.2.1.8</ecNumber>
    </submittedName>
</protein>
<dbReference type="GO" id="GO:0003755">
    <property type="term" value="F:peptidyl-prolyl cis-trans isomerase activity"/>
    <property type="evidence" value="ECO:0007669"/>
    <property type="project" value="UniProtKB-KW"/>
</dbReference>
<keyword evidence="1 3" id="KW-0413">Isomerase</keyword>
<sequence length="103" mass="11455">MIHSRGIDIFAVMEYRASHILVKDKTLAERLLKQLKGGARFEALAKDFSTCPSKSKGGDLGWFGPGKMVKEFEQACSKLSPGRLSTVVRTQFGFHIIKLTGRK</sequence>
<dbReference type="AlphaFoldDB" id="V5WJV8"/>
<feature type="domain" description="PpiC" evidence="2">
    <location>
        <begin position="12"/>
        <end position="101"/>
    </location>
</feature>
<dbReference type="InterPro" id="IPR023058">
    <property type="entry name" value="PPIase_PpiC_CS"/>
</dbReference>
<evidence type="ECO:0000313" key="4">
    <source>
        <dbReference type="Proteomes" id="UP000018680"/>
    </source>
</evidence>
<dbReference type="STRING" id="1307761.L21SP2_2730"/>
<dbReference type="KEGG" id="slr:L21SP2_2730"/>
<dbReference type="PANTHER" id="PTHR47245">
    <property type="entry name" value="PEPTIDYLPROLYL ISOMERASE"/>
    <property type="match status" value="1"/>
</dbReference>
<organism evidence="3 4">
    <name type="scientific">Salinispira pacifica</name>
    <dbReference type="NCBI Taxonomy" id="1307761"/>
    <lineage>
        <taxon>Bacteria</taxon>
        <taxon>Pseudomonadati</taxon>
        <taxon>Spirochaetota</taxon>
        <taxon>Spirochaetia</taxon>
        <taxon>Spirochaetales</taxon>
        <taxon>Spirochaetaceae</taxon>
        <taxon>Salinispira</taxon>
    </lineage>
</organism>
<proteinExistence type="predicted"/>
<dbReference type="InterPro" id="IPR046357">
    <property type="entry name" value="PPIase_dom_sf"/>
</dbReference>
<keyword evidence="4" id="KW-1185">Reference proteome</keyword>
<dbReference type="eggNOG" id="COG0760">
    <property type="taxonomic scope" value="Bacteria"/>
</dbReference>
<dbReference type="EC" id="5.2.1.8" evidence="3"/>
<dbReference type="InterPro" id="IPR000297">
    <property type="entry name" value="PPIase_PpiC"/>
</dbReference>
<dbReference type="Proteomes" id="UP000018680">
    <property type="component" value="Chromosome"/>
</dbReference>
<dbReference type="InterPro" id="IPR050245">
    <property type="entry name" value="PrsA_foldase"/>
</dbReference>
<name>V5WJV8_9SPIO</name>
<dbReference type="HOGENOM" id="CLU_090028_6_1_12"/>
<dbReference type="PANTHER" id="PTHR47245:SF2">
    <property type="entry name" value="PEPTIDYL-PROLYL CIS-TRANS ISOMERASE HP_0175-RELATED"/>
    <property type="match status" value="1"/>
</dbReference>
<dbReference type="PROSITE" id="PS01096">
    <property type="entry name" value="PPIC_PPIASE_1"/>
    <property type="match status" value="1"/>
</dbReference>
<evidence type="ECO:0000259" key="2">
    <source>
        <dbReference type="PROSITE" id="PS50198"/>
    </source>
</evidence>
<accession>V5WJV8</accession>
<dbReference type="PATRIC" id="fig|1307761.3.peg.2720"/>
<evidence type="ECO:0000256" key="1">
    <source>
        <dbReference type="PROSITE-ProRule" id="PRU00278"/>
    </source>
</evidence>
<keyword evidence="1" id="KW-0697">Rotamase</keyword>
<gene>
    <name evidence="3" type="ORF">L21SP2_2730</name>
</gene>